<accession>A0A367YZJ5</accession>
<dbReference type="InterPro" id="IPR014940">
    <property type="entry name" value="BAAT_C"/>
</dbReference>
<comment type="caution">
    <text evidence="3">The sequence shown here is derived from an EMBL/GenBank/DDBJ whole genome shotgun (WGS) entry which is preliminary data.</text>
</comment>
<dbReference type="Gene3D" id="3.40.50.1820">
    <property type="entry name" value="alpha/beta hydrolase"/>
    <property type="match status" value="1"/>
</dbReference>
<name>A0A367YZJ5_9ACTN</name>
<evidence type="ECO:0000256" key="1">
    <source>
        <dbReference type="SAM" id="MobiDB-lite"/>
    </source>
</evidence>
<feature type="compositionally biased region" description="Low complexity" evidence="1">
    <location>
        <begin position="7"/>
        <end position="16"/>
    </location>
</feature>
<dbReference type="AlphaFoldDB" id="A0A367YZJ5"/>
<organism evidence="3 4">
    <name type="scientific">Desertihabitans brevis</name>
    <dbReference type="NCBI Taxonomy" id="2268447"/>
    <lineage>
        <taxon>Bacteria</taxon>
        <taxon>Bacillati</taxon>
        <taxon>Actinomycetota</taxon>
        <taxon>Actinomycetes</taxon>
        <taxon>Propionibacteriales</taxon>
        <taxon>Propionibacteriaceae</taxon>
        <taxon>Desertihabitans</taxon>
    </lineage>
</organism>
<evidence type="ECO:0000313" key="4">
    <source>
        <dbReference type="Proteomes" id="UP000252770"/>
    </source>
</evidence>
<keyword evidence="4" id="KW-1185">Reference proteome</keyword>
<evidence type="ECO:0000313" key="3">
    <source>
        <dbReference type="EMBL" id="RCK70371.1"/>
    </source>
</evidence>
<dbReference type="Proteomes" id="UP000252770">
    <property type="component" value="Unassembled WGS sequence"/>
</dbReference>
<evidence type="ECO:0000259" key="2">
    <source>
        <dbReference type="Pfam" id="PF08840"/>
    </source>
</evidence>
<feature type="region of interest" description="Disordered" evidence="1">
    <location>
        <begin position="1"/>
        <end position="64"/>
    </location>
</feature>
<dbReference type="SUPFAM" id="SSF53474">
    <property type="entry name" value="alpha/beta-Hydrolases"/>
    <property type="match status" value="1"/>
</dbReference>
<dbReference type="InterPro" id="IPR029058">
    <property type="entry name" value="AB_hydrolase_fold"/>
</dbReference>
<dbReference type="Pfam" id="PF08840">
    <property type="entry name" value="BAAT_C"/>
    <property type="match status" value="1"/>
</dbReference>
<feature type="compositionally biased region" description="Pro residues" evidence="1">
    <location>
        <begin position="17"/>
        <end position="37"/>
    </location>
</feature>
<gene>
    <name evidence="3" type="ORF">DT076_06890</name>
</gene>
<protein>
    <submittedName>
        <fullName evidence="3">Acyl-CoA thioesterase</fullName>
    </submittedName>
</protein>
<proteinExistence type="predicted"/>
<reference evidence="3 4" key="1">
    <citation type="submission" date="2018-07" db="EMBL/GenBank/DDBJ databases">
        <title>Desertimonas flava gen. nov. sp. nov.</title>
        <authorList>
            <person name="Liu S."/>
        </authorList>
    </citation>
    <scope>NUCLEOTIDE SEQUENCE [LARGE SCALE GENOMIC DNA]</scope>
    <source>
        <strain evidence="3 4">16Sb5-5</strain>
    </source>
</reference>
<feature type="domain" description="BAAT/Acyl-CoA thioester hydrolase C-terminal" evidence="2">
    <location>
        <begin position="162"/>
        <end position="308"/>
    </location>
</feature>
<sequence>MARARSRSPWSRCWPARPSPPRPRPLPGSPPTRPAPVTPRACAPRWRPWAEPPGRSDRCGRRGPLSAAVPATRCDHAPVRHLRLSAPDGVRYRPDEPSGVGVLALAGSSGRVDGERARVLAEQGALSESIRWFGGPGQSPGPWDVPVELFLERVEELRRECDRVVVCGTSFGAEAALLTGAFSSSVDAVAAFAPSDVVWSGVTPDGRSASHWTFDGRPLPCVALSASWRPDRDPPRFTELYRQSYGAAGKETIAAATIPVERVPEVVLVAGGDDRVWPSQEHAARVVARRQRHGLSTVVVRDDEAGHRTILPGERPVVGGARMERGGSEAADRRLGAAAWSHLLRLIGR</sequence>
<dbReference type="EMBL" id="QOUI01000003">
    <property type="protein sequence ID" value="RCK70371.1"/>
    <property type="molecule type" value="Genomic_DNA"/>
</dbReference>